<dbReference type="PANTHER" id="PTHR24220">
    <property type="entry name" value="IMPORT ATP-BINDING PROTEIN"/>
    <property type="match status" value="1"/>
</dbReference>
<gene>
    <name evidence="4" type="ORF">ACD_80C00063G0004</name>
</gene>
<dbReference type="PROSITE" id="PS50893">
    <property type="entry name" value="ABC_TRANSPORTER_2"/>
    <property type="match status" value="1"/>
</dbReference>
<dbReference type="GO" id="GO:0016887">
    <property type="term" value="F:ATP hydrolysis activity"/>
    <property type="evidence" value="ECO:0007669"/>
    <property type="project" value="InterPro"/>
</dbReference>
<feature type="domain" description="ABC transporter" evidence="3">
    <location>
        <begin position="8"/>
        <end position="221"/>
    </location>
</feature>
<protein>
    <recommendedName>
        <fullName evidence="3">ABC transporter domain-containing protein</fullName>
    </recommendedName>
</protein>
<dbReference type="GO" id="GO:0005524">
    <property type="term" value="F:ATP binding"/>
    <property type="evidence" value="ECO:0007669"/>
    <property type="project" value="UniProtKB-KW"/>
</dbReference>
<evidence type="ECO:0000259" key="3">
    <source>
        <dbReference type="PROSITE" id="PS50893"/>
    </source>
</evidence>
<comment type="caution">
    <text evidence="4">The sequence shown here is derived from an EMBL/GenBank/DDBJ whole genome shotgun (WGS) entry which is preliminary data.</text>
</comment>
<name>K1X5E5_9BACT</name>
<dbReference type="GO" id="GO:0005886">
    <property type="term" value="C:plasma membrane"/>
    <property type="evidence" value="ECO:0007669"/>
    <property type="project" value="TreeGrafter"/>
</dbReference>
<dbReference type="InterPro" id="IPR003593">
    <property type="entry name" value="AAA+_ATPase"/>
</dbReference>
<dbReference type="InterPro" id="IPR015854">
    <property type="entry name" value="ABC_transpr_LolD-like"/>
</dbReference>
<dbReference type="AlphaFoldDB" id="K1X5E5"/>
<evidence type="ECO:0000256" key="2">
    <source>
        <dbReference type="ARBA" id="ARBA00022840"/>
    </source>
</evidence>
<dbReference type="Gene3D" id="3.40.50.300">
    <property type="entry name" value="P-loop containing nucleotide triphosphate hydrolases"/>
    <property type="match status" value="1"/>
</dbReference>
<dbReference type="GO" id="GO:0022857">
    <property type="term" value="F:transmembrane transporter activity"/>
    <property type="evidence" value="ECO:0007669"/>
    <property type="project" value="TreeGrafter"/>
</dbReference>
<dbReference type="InterPro" id="IPR017871">
    <property type="entry name" value="ABC_transporter-like_CS"/>
</dbReference>
<keyword evidence="2" id="KW-0067">ATP-binding</keyword>
<sequence>MEKSAPLIEIKDLSRGYRDNPTPLFKNLSLSLETNQFFVLTGKSGTGKSTLVKFITGKLTPPTETIFYNQQDISTFTDDDIQILRKRLGIVFQDYQLLEDLTVRENIIYPLHLYELGEAVIDSKLRQVLQKVNVKHLLETPVKLLSAGEKQRVSLARALIHDPEFIIADEPTGNLDRENTQIVADILIEANKSWNTVFLITHDIHLLNYLKAKHPIKLHLIK</sequence>
<organism evidence="4">
    <name type="scientific">uncultured bacterium</name>
    <name type="common">gcode 4</name>
    <dbReference type="NCBI Taxonomy" id="1234023"/>
    <lineage>
        <taxon>Bacteria</taxon>
        <taxon>environmental samples</taxon>
    </lineage>
</organism>
<dbReference type="EMBL" id="AMFJ01036070">
    <property type="protein sequence ID" value="EKD25420.1"/>
    <property type="molecule type" value="Genomic_DNA"/>
</dbReference>
<accession>K1X5E5</accession>
<dbReference type="SUPFAM" id="SSF52540">
    <property type="entry name" value="P-loop containing nucleoside triphosphate hydrolases"/>
    <property type="match status" value="1"/>
</dbReference>
<evidence type="ECO:0000256" key="1">
    <source>
        <dbReference type="ARBA" id="ARBA00022741"/>
    </source>
</evidence>
<dbReference type="Pfam" id="PF00005">
    <property type="entry name" value="ABC_tran"/>
    <property type="match status" value="1"/>
</dbReference>
<dbReference type="PROSITE" id="PS00211">
    <property type="entry name" value="ABC_TRANSPORTER_1"/>
    <property type="match status" value="1"/>
</dbReference>
<dbReference type="PANTHER" id="PTHR24220:SF692">
    <property type="entry name" value="ABC TRANSPORTER DOMAIN-CONTAINING PROTEIN"/>
    <property type="match status" value="1"/>
</dbReference>
<dbReference type="InterPro" id="IPR027417">
    <property type="entry name" value="P-loop_NTPase"/>
</dbReference>
<keyword evidence="1" id="KW-0547">Nucleotide-binding</keyword>
<dbReference type="InterPro" id="IPR003439">
    <property type="entry name" value="ABC_transporter-like_ATP-bd"/>
</dbReference>
<reference evidence="4" key="1">
    <citation type="journal article" date="2012" name="Science">
        <title>Fermentation, hydrogen, and sulfur metabolism in multiple uncultivated bacterial phyla.</title>
        <authorList>
            <person name="Wrighton K.C."/>
            <person name="Thomas B.C."/>
            <person name="Sharon I."/>
            <person name="Miller C.S."/>
            <person name="Castelle C.J."/>
            <person name="VerBerkmoes N.C."/>
            <person name="Wilkins M.J."/>
            <person name="Hettich R.L."/>
            <person name="Lipton M.S."/>
            <person name="Williams K.H."/>
            <person name="Long P.E."/>
            <person name="Banfield J.F."/>
        </authorList>
    </citation>
    <scope>NUCLEOTIDE SEQUENCE [LARGE SCALE GENOMIC DNA]</scope>
</reference>
<evidence type="ECO:0000313" key="4">
    <source>
        <dbReference type="EMBL" id="EKD25420.1"/>
    </source>
</evidence>
<proteinExistence type="predicted"/>
<dbReference type="SMART" id="SM00382">
    <property type="entry name" value="AAA"/>
    <property type="match status" value="1"/>
</dbReference>